<evidence type="ECO:0000313" key="3">
    <source>
        <dbReference type="Proteomes" id="UP000514509"/>
    </source>
</evidence>
<dbReference type="KEGG" id="add:HUW48_19835"/>
<sequence length="102" mass="11255">MANNPNHLNNLKPFKKGVDDRRNVSGENRKIPAIDVLLAEVLEDPINGTISAKAILLALRDKAIKGDVRAAEVLLERAYGKALQKTDVNLKFGVDSEEEYVD</sequence>
<name>A0A7L7LCN8_9BACT</name>
<keyword evidence="3" id="KW-1185">Reference proteome</keyword>
<dbReference type="Proteomes" id="UP000514509">
    <property type="component" value="Chromosome"/>
</dbReference>
<accession>A0A7L7LCN8</accession>
<dbReference type="RefSeq" id="WP_182412596.1">
    <property type="nucleotide sequence ID" value="NZ_CP055153.1"/>
</dbReference>
<reference evidence="2 3" key="1">
    <citation type="submission" date="2020-06" db="EMBL/GenBank/DDBJ databases">
        <authorList>
            <person name="Hwang Y.J."/>
        </authorList>
    </citation>
    <scope>NUCLEOTIDE SEQUENCE [LARGE SCALE GENOMIC DNA]</scope>
    <source>
        <strain evidence="2 3">KUDC8001</strain>
    </source>
</reference>
<evidence type="ECO:0000313" key="2">
    <source>
        <dbReference type="EMBL" id="QMU30139.1"/>
    </source>
</evidence>
<reference evidence="2 3" key="2">
    <citation type="submission" date="2020-08" db="EMBL/GenBank/DDBJ databases">
        <title>Adhaeribacter dokdonensis sp. nov., isolated from the rhizosphere of Elymus tsukushiensis, a plant native to the Dokdo Islands, Republic of Korea.</title>
        <authorList>
            <person name="Ghim S.Y."/>
        </authorList>
    </citation>
    <scope>NUCLEOTIDE SEQUENCE [LARGE SCALE GENOMIC DNA]</scope>
    <source>
        <strain evidence="2 3">KUDC8001</strain>
    </source>
</reference>
<evidence type="ECO:0000256" key="1">
    <source>
        <dbReference type="SAM" id="MobiDB-lite"/>
    </source>
</evidence>
<organism evidence="2 3">
    <name type="scientific">Adhaeribacter radiodurans</name>
    <dbReference type="NCBI Taxonomy" id="2745197"/>
    <lineage>
        <taxon>Bacteria</taxon>
        <taxon>Pseudomonadati</taxon>
        <taxon>Bacteroidota</taxon>
        <taxon>Cytophagia</taxon>
        <taxon>Cytophagales</taxon>
        <taxon>Hymenobacteraceae</taxon>
        <taxon>Adhaeribacter</taxon>
    </lineage>
</organism>
<evidence type="ECO:0008006" key="4">
    <source>
        <dbReference type="Google" id="ProtNLM"/>
    </source>
</evidence>
<feature type="region of interest" description="Disordered" evidence="1">
    <location>
        <begin position="1"/>
        <end position="22"/>
    </location>
</feature>
<dbReference type="AlphaFoldDB" id="A0A7L7LCN8"/>
<dbReference type="EMBL" id="CP055153">
    <property type="protein sequence ID" value="QMU30139.1"/>
    <property type="molecule type" value="Genomic_DNA"/>
</dbReference>
<protein>
    <recommendedName>
        <fullName evidence="4">DUF5681 domain-containing protein</fullName>
    </recommendedName>
</protein>
<proteinExistence type="predicted"/>
<gene>
    <name evidence="2" type="ORF">HUW48_19835</name>
</gene>